<keyword evidence="19" id="KW-1185">Reference proteome</keyword>
<evidence type="ECO:0000256" key="15">
    <source>
        <dbReference type="SAM" id="MobiDB-lite"/>
    </source>
</evidence>
<sequence>MKETPPDETGQRGGAMADTAAPALVPSQPDAASSDEVKLSPESKEKPSIPEKWPFSEPQPIREDQVRNAVNFLSHPNVRGTPMVQRFSFLERKGLTREEIEEAFRQCPDPPTSEATKSLARIEGRVPAQPSQAQSGGYHQSLVSTQPQPAYQYASGPPSLIVPARSGSNWSQLILGASLIAAAGVGTGYFFQKVLAPKVRMWLRDMILQEKRPIDSIQELHGKGPKLTPLEEAVNAAAAAANAAAAAAAEVANTSREVLKLQAEEWQQFRSSIKNLDSKTEELRGTLTLLSKNFHDAEERAGSAVPVHAEEASYYKGTAKPYQRTQSPAEQMQIKQGTQAIQQSVNGVDNIHSNGTSTNVSGYLSQSDDEPWWRRKKVEVETYTSPKQHVESTLQISEGEGDLDQEIGSTGRRAGTQNRGGPLGRQGWVPPPVPQTVMPGAASAIRYQKPTTADEAKRAYLSEEKEVDLRQDSSSSMRLQNPVKMDEAAVPKVVAEDPANADGAKPRVVVEEKPSASWYPKPVTLDGAQRAFILDEKEFGSHQPQPLLETGSSDFSSPLRLQNPVKVDGKPKIVAENSAFVDETKRSVLSEEKEITTQTSFDLPNMSAEATFERPKMPEVVEITAEQPKMSEVVEITSIDKEIPPSSTEDFTGDVA</sequence>
<comment type="function">
    <text evidence="12 14">Component of the PEX13-PEX14 docking complex, a translocon channel that specifically mediates the import of peroxisomal cargo proteins bound to PEX5 receptor. The PEX13-PEX14 docking complex forms a large import pore which can be opened to a diameter of about 9 nm. Mechanistically, PEX5 receptor along with cargo proteins associates with the PEX14 subunit of the PEX13-PEX14 docking complex in the cytosol, leading to the insertion of the receptor into the organelle membrane with the concomitant translocation of the cargo into the peroxisome matrix.</text>
</comment>
<dbReference type="GO" id="GO:0016560">
    <property type="term" value="P:protein import into peroxisome matrix, docking"/>
    <property type="evidence" value="ECO:0007669"/>
    <property type="project" value="UniProtKB-UniRule"/>
</dbReference>
<evidence type="ECO:0000313" key="19">
    <source>
        <dbReference type="Proteomes" id="UP000886520"/>
    </source>
</evidence>
<keyword evidence="8 14" id="KW-0472">Membrane</keyword>
<feature type="region of interest" description="Disordered" evidence="15">
    <location>
        <begin position="1"/>
        <end position="61"/>
    </location>
</feature>
<dbReference type="EMBL" id="JABFUD020000017">
    <property type="protein sequence ID" value="KAI5066901.1"/>
    <property type="molecule type" value="Genomic_DNA"/>
</dbReference>
<dbReference type="GO" id="GO:1990429">
    <property type="term" value="C:peroxisomal importomer complex"/>
    <property type="evidence" value="ECO:0007669"/>
    <property type="project" value="TreeGrafter"/>
</dbReference>
<keyword evidence="3 14" id="KW-0813">Transport</keyword>
<evidence type="ECO:0000256" key="5">
    <source>
        <dbReference type="ARBA" id="ARBA00022927"/>
    </source>
</evidence>
<evidence type="ECO:0000256" key="6">
    <source>
        <dbReference type="ARBA" id="ARBA00022989"/>
    </source>
</evidence>
<dbReference type="InterPro" id="IPR006785">
    <property type="entry name" value="Pex14_N"/>
</dbReference>
<feature type="domain" description="Peroxisome membrane anchor protein Pex14p N-terminal" evidence="16">
    <location>
        <begin position="62"/>
        <end position="105"/>
    </location>
</feature>
<protein>
    <recommendedName>
        <fullName evidence="10 14">Peroxisomal membrane protein PEX14</fullName>
    </recommendedName>
    <alternativeName>
        <fullName evidence="11 14">Peroxin-14</fullName>
    </alternativeName>
</protein>
<comment type="subcellular location">
    <subcellularLocation>
        <location evidence="1">Peroxisome membrane</location>
        <topology evidence="1">Single-pass membrane protein</topology>
    </subcellularLocation>
</comment>
<evidence type="ECO:0000256" key="4">
    <source>
        <dbReference type="ARBA" id="ARBA00022692"/>
    </source>
</evidence>
<dbReference type="PANTHER" id="PTHR23058">
    <property type="entry name" value="PEROXISOMAL MEMBRANE PROTEIN PEX14"/>
    <property type="match status" value="1"/>
</dbReference>
<comment type="caution">
    <text evidence="18">The sequence shown here is derived from an EMBL/GenBank/DDBJ whole genome shotgun (WGS) entry which is preliminary data.</text>
</comment>
<accession>A0A9D4UGJ8</accession>
<dbReference type="InterPro" id="IPR036388">
    <property type="entry name" value="WH-like_DNA-bd_sf"/>
</dbReference>
<evidence type="ECO:0000256" key="3">
    <source>
        <dbReference type="ARBA" id="ARBA00022448"/>
    </source>
</evidence>
<evidence type="ECO:0000256" key="8">
    <source>
        <dbReference type="ARBA" id="ARBA00023136"/>
    </source>
</evidence>
<dbReference type="Pfam" id="PF23020">
    <property type="entry name" value="PEX14-like_2nd"/>
    <property type="match status" value="1"/>
</dbReference>
<keyword evidence="7" id="KW-0811">Translocation</keyword>
<organism evidence="18 19">
    <name type="scientific">Adiantum capillus-veneris</name>
    <name type="common">Maidenhair fern</name>
    <dbReference type="NCBI Taxonomy" id="13818"/>
    <lineage>
        <taxon>Eukaryota</taxon>
        <taxon>Viridiplantae</taxon>
        <taxon>Streptophyta</taxon>
        <taxon>Embryophyta</taxon>
        <taxon>Tracheophyta</taxon>
        <taxon>Polypodiopsida</taxon>
        <taxon>Polypodiidae</taxon>
        <taxon>Polypodiales</taxon>
        <taxon>Pteridineae</taxon>
        <taxon>Pteridaceae</taxon>
        <taxon>Vittarioideae</taxon>
        <taxon>Adiantum</taxon>
    </lineage>
</organism>
<name>A0A9D4UGJ8_ADICA</name>
<comment type="similarity">
    <text evidence="2 14">Belongs to the peroxin-14 family.</text>
</comment>
<feature type="domain" description="Peroxisomal membrane protein PEX14 central plants" evidence="17">
    <location>
        <begin position="168"/>
        <end position="291"/>
    </location>
</feature>
<dbReference type="AlphaFoldDB" id="A0A9D4UGJ8"/>
<dbReference type="Proteomes" id="UP000886520">
    <property type="component" value="Chromosome 17"/>
</dbReference>
<evidence type="ECO:0000259" key="17">
    <source>
        <dbReference type="Pfam" id="PF23020"/>
    </source>
</evidence>
<dbReference type="FunFam" id="1.10.10.10:FF:000217">
    <property type="entry name" value="Peroxisomal membrane protein PEX14"/>
    <property type="match status" value="1"/>
</dbReference>
<evidence type="ECO:0000256" key="12">
    <source>
        <dbReference type="ARBA" id="ARBA00053920"/>
    </source>
</evidence>
<evidence type="ECO:0000256" key="10">
    <source>
        <dbReference type="ARBA" id="ARBA00029502"/>
    </source>
</evidence>
<dbReference type="PANTHER" id="PTHR23058:SF0">
    <property type="entry name" value="PEROXISOMAL MEMBRANE PROTEIN PEX14"/>
    <property type="match status" value="1"/>
</dbReference>
<comment type="subunit">
    <text evidence="13">Interacts with PEX13; forming the PEX13-PEX14 docking complex. Interacts with PEX5 (via WxxxF/Y motifs).</text>
</comment>
<dbReference type="InterPro" id="IPR025655">
    <property type="entry name" value="PEX14"/>
</dbReference>
<keyword evidence="6" id="KW-1133">Transmembrane helix</keyword>
<keyword evidence="5 14" id="KW-0653">Protein transport</keyword>
<dbReference type="GO" id="GO:0005102">
    <property type="term" value="F:signaling receptor binding"/>
    <property type="evidence" value="ECO:0007669"/>
    <property type="project" value="TreeGrafter"/>
</dbReference>
<evidence type="ECO:0000256" key="2">
    <source>
        <dbReference type="ARBA" id="ARBA00005443"/>
    </source>
</evidence>
<keyword evidence="4" id="KW-0812">Transmembrane</keyword>
<dbReference type="Pfam" id="PF04695">
    <property type="entry name" value="Pex14_N"/>
    <property type="match status" value="1"/>
</dbReference>
<evidence type="ECO:0000256" key="9">
    <source>
        <dbReference type="ARBA" id="ARBA00023140"/>
    </source>
</evidence>
<evidence type="ECO:0000259" key="16">
    <source>
        <dbReference type="Pfam" id="PF04695"/>
    </source>
</evidence>
<feature type="region of interest" description="Disordered" evidence="15">
    <location>
        <begin position="348"/>
        <end position="368"/>
    </location>
</feature>
<dbReference type="OrthoDB" id="441517at2759"/>
<evidence type="ECO:0000256" key="1">
    <source>
        <dbReference type="ARBA" id="ARBA00004549"/>
    </source>
</evidence>
<dbReference type="Gene3D" id="1.10.10.10">
    <property type="entry name" value="Winged helix-like DNA-binding domain superfamily/Winged helix DNA-binding domain"/>
    <property type="match status" value="1"/>
</dbReference>
<proteinExistence type="inferred from homology"/>
<evidence type="ECO:0000256" key="7">
    <source>
        <dbReference type="ARBA" id="ARBA00023010"/>
    </source>
</evidence>
<feature type="region of interest" description="Disordered" evidence="15">
    <location>
        <begin position="383"/>
        <end position="432"/>
    </location>
</feature>
<evidence type="ECO:0000313" key="18">
    <source>
        <dbReference type="EMBL" id="KAI5066901.1"/>
    </source>
</evidence>
<reference evidence="18" key="1">
    <citation type="submission" date="2021-01" db="EMBL/GenBank/DDBJ databases">
        <title>Adiantum capillus-veneris genome.</title>
        <authorList>
            <person name="Fang Y."/>
            <person name="Liao Q."/>
        </authorList>
    </citation>
    <scope>NUCLEOTIDE SEQUENCE</scope>
    <source>
        <strain evidence="18">H3</strain>
        <tissue evidence="18">Leaf</tissue>
    </source>
</reference>
<evidence type="ECO:0000256" key="14">
    <source>
        <dbReference type="RuleBase" id="RU367032"/>
    </source>
</evidence>
<dbReference type="InterPro" id="IPR054154">
    <property type="entry name" value="PEX14-like_M_plants"/>
</dbReference>
<dbReference type="GO" id="GO:0005778">
    <property type="term" value="C:peroxisomal membrane"/>
    <property type="evidence" value="ECO:0007669"/>
    <property type="project" value="UniProtKB-SubCell"/>
</dbReference>
<feature type="compositionally biased region" description="Polar residues" evidence="15">
    <location>
        <begin position="348"/>
        <end position="366"/>
    </location>
</feature>
<evidence type="ECO:0000256" key="13">
    <source>
        <dbReference type="ARBA" id="ARBA00064754"/>
    </source>
</evidence>
<keyword evidence="9 14" id="KW-0576">Peroxisome</keyword>
<evidence type="ECO:0000256" key="11">
    <source>
        <dbReference type="ARBA" id="ARBA00029691"/>
    </source>
</evidence>
<feature type="compositionally biased region" description="Basic and acidic residues" evidence="15">
    <location>
        <begin position="35"/>
        <end position="49"/>
    </location>
</feature>
<feature type="compositionally biased region" description="Polar residues" evidence="15">
    <location>
        <begin position="383"/>
        <end position="396"/>
    </location>
</feature>
<gene>
    <name evidence="18" type="ORF">GOP47_0017429</name>
</gene>